<proteinExistence type="predicted"/>
<protein>
    <submittedName>
        <fullName evidence="2">YjbF family lipoprotein</fullName>
    </submittedName>
</protein>
<dbReference type="EMBL" id="PDDV01000013">
    <property type="protein sequence ID" value="PEH72390.1"/>
    <property type="molecule type" value="Genomic_DNA"/>
</dbReference>
<organism evidence="2 3">
    <name type="scientific">Edwardsiella tarda</name>
    <dbReference type="NCBI Taxonomy" id="636"/>
    <lineage>
        <taxon>Bacteria</taxon>
        <taxon>Pseudomonadati</taxon>
        <taxon>Pseudomonadota</taxon>
        <taxon>Gammaproteobacteria</taxon>
        <taxon>Enterobacterales</taxon>
        <taxon>Hafniaceae</taxon>
        <taxon>Edwardsiella</taxon>
    </lineage>
</organism>
<dbReference type="Gene3D" id="2.40.360.10">
    <property type="entry name" value="YmcC-like"/>
    <property type="match status" value="1"/>
</dbReference>
<dbReference type="PROSITE" id="PS51257">
    <property type="entry name" value="PROKAR_LIPOPROTEIN"/>
    <property type="match status" value="1"/>
</dbReference>
<keyword evidence="1" id="KW-0732">Signal</keyword>
<dbReference type="InterPro" id="IPR021308">
    <property type="entry name" value="GfcB"/>
</dbReference>
<name>A0A2A7U262_EDWTA</name>
<sequence>MPLIRNLLLISVMALSACSNTASITGETLKYALIGPGDVTVSATQVTQLPYASAYLKIGDNPRAFVVLAYVNGDELSWLTADNVMIVTRHGRIIKTVGLENDLVLSAEKSADPLAQPARAVAEWQMLAEWQYRYVSGYRLNGQLTRQTSETLDLVTRRLVSERFDEYVTTTPDIGSWHNQFWRDPQSGQIVKTRQQLGPDMPIIELTILKPFSS</sequence>
<evidence type="ECO:0000256" key="1">
    <source>
        <dbReference type="SAM" id="SignalP"/>
    </source>
</evidence>
<dbReference type="STRING" id="636.AAW15_06335"/>
<dbReference type="AlphaFoldDB" id="A0A2A7U262"/>
<dbReference type="OrthoDB" id="5591889at2"/>
<accession>A0A2A7U262</accession>
<evidence type="ECO:0000313" key="2">
    <source>
        <dbReference type="EMBL" id="PEH72390.1"/>
    </source>
</evidence>
<keyword evidence="2" id="KW-0449">Lipoprotein</keyword>
<dbReference type="Proteomes" id="UP000219788">
    <property type="component" value="Unassembled WGS sequence"/>
</dbReference>
<feature type="signal peptide" evidence="1">
    <location>
        <begin position="1"/>
        <end position="22"/>
    </location>
</feature>
<evidence type="ECO:0000313" key="3">
    <source>
        <dbReference type="Proteomes" id="UP000219788"/>
    </source>
</evidence>
<comment type="caution">
    <text evidence="2">The sequence shown here is derived from an EMBL/GenBank/DDBJ whole genome shotgun (WGS) entry which is preliminary data.</text>
</comment>
<gene>
    <name evidence="2" type="ORF">CRM76_10825</name>
</gene>
<dbReference type="Pfam" id="PF11102">
    <property type="entry name" value="YjbF"/>
    <property type="match status" value="1"/>
</dbReference>
<reference evidence="3" key="1">
    <citation type="submission" date="2017-09" db="EMBL/GenBank/DDBJ databases">
        <title>FDA dAtabase for Regulatory Grade micrObial Sequences (FDA-ARGOS): Supporting development and validation of Infectious Disease Dx tests.</title>
        <authorList>
            <person name="Goldberg B."/>
            <person name="Campos J."/>
            <person name="Tallon L."/>
            <person name="Sadzewicz L."/>
            <person name="Ott S."/>
            <person name="Zhao X."/>
            <person name="Nagaraj S."/>
            <person name="Vavikolanu K."/>
            <person name="Aluvathingal J."/>
            <person name="Nadendla S."/>
            <person name="Geyer C."/>
            <person name="Sichtig H."/>
        </authorList>
    </citation>
    <scope>NUCLEOTIDE SEQUENCE [LARGE SCALE GENOMIC DNA]</scope>
    <source>
        <strain evidence="3">FDAARGOS_370</strain>
    </source>
</reference>
<dbReference type="InterPro" id="IPR023373">
    <property type="entry name" value="YmcC_sf"/>
</dbReference>
<dbReference type="SUPFAM" id="SSF159270">
    <property type="entry name" value="YmcC-like"/>
    <property type="match status" value="1"/>
</dbReference>
<feature type="chain" id="PRO_5013151307" evidence="1">
    <location>
        <begin position="23"/>
        <end position="214"/>
    </location>
</feature>